<comment type="subcellular location">
    <subcellularLocation>
        <location evidence="7">Cytoplasm</location>
    </subcellularLocation>
</comment>
<dbReference type="AlphaFoldDB" id="A0A1Y6CX05"/>
<dbReference type="InterPro" id="IPR011530">
    <property type="entry name" value="rRNA_adenine_dimethylase"/>
</dbReference>
<evidence type="ECO:0000259" key="10">
    <source>
        <dbReference type="SMART" id="SM00650"/>
    </source>
</evidence>
<reference evidence="11 12" key="1">
    <citation type="submission" date="2017-04" db="EMBL/GenBank/DDBJ databases">
        <authorList>
            <person name="Afonso C.L."/>
            <person name="Miller P.J."/>
            <person name="Scott M.A."/>
            <person name="Spackman E."/>
            <person name="Goraichik I."/>
            <person name="Dimitrov K.M."/>
            <person name="Suarez D.L."/>
            <person name="Swayne D.E."/>
        </authorList>
    </citation>
    <scope>NUCLEOTIDE SEQUENCE [LARGE SCALE GENOMIC DNA]</scope>
    <source>
        <strain evidence="11 12">USBA 355</strain>
    </source>
</reference>
<dbReference type="HAMAP" id="MF_00607">
    <property type="entry name" value="16SrRNA_methyltr_A"/>
    <property type="match status" value="1"/>
</dbReference>
<dbReference type="Gene3D" id="3.40.50.150">
    <property type="entry name" value="Vaccinia Virus protein VP39"/>
    <property type="match status" value="1"/>
</dbReference>
<evidence type="ECO:0000256" key="7">
    <source>
        <dbReference type="HAMAP-Rule" id="MF_00607"/>
    </source>
</evidence>
<keyword evidence="6 7" id="KW-0694">RNA-binding</keyword>
<dbReference type="GO" id="GO:0052908">
    <property type="term" value="F:16S rRNA (adenine(1518)-N(6)/adenine(1519)-N(6))-dimethyltransferase activity"/>
    <property type="evidence" value="ECO:0007669"/>
    <property type="project" value="UniProtKB-EC"/>
</dbReference>
<dbReference type="InterPro" id="IPR020598">
    <property type="entry name" value="rRNA_Ade_methylase_Trfase_N"/>
</dbReference>
<keyword evidence="3 7" id="KW-0489">Methyltransferase</keyword>
<feature type="binding site" evidence="7 8">
    <location>
        <position position="56"/>
    </location>
    <ligand>
        <name>S-adenosyl-L-methionine</name>
        <dbReference type="ChEBI" id="CHEBI:59789"/>
    </ligand>
</feature>
<organism evidence="11 12">
    <name type="scientific">Tistlia consotensis USBA 355</name>
    <dbReference type="NCBI Taxonomy" id="560819"/>
    <lineage>
        <taxon>Bacteria</taxon>
        <taxon>Pseudomonadati</taxon>
        <taxon>Pseudomonadota</taxon>
        <taxon>Alphaproteobacteria</taxon>
        <taxon>Rhodospirillales</taxon>
        <taxon>Rhodovibrionaceae</taxon>
        <taxon>Tistlia</taxon>
    </lineage>
</organism>
<dbReference type="STRING" id="560819.SAMN05428998_14927"/>
<sequence length="308" mass="32450">MPASGRRRRAPAPPPLPETAAPPAPGAGALEALPPLREVIARHGLGARKSLGQHFLLDLNLTGRIARSAGDLSRGTTIEVGPGPGGLTRALLLAGARRLVAIERDERCREALAEIAAASGGRLEVLEADALTVAAETLGKAPRRIVANLPYNVATPLLLGWLAALARDPGAFESLTLMFQKEVAERLSATPRSKAYGRLAVMTQWLCEVDALFDLPARAFTPPPKVVSSVVRLTPRPRPLAPAEAAVLERVTAAAFGQRRKMLRQSLKSLGRDPLPLLAACGIAETARAEELGVAQFCALAEVLRAAG</sequence>
<feature type="compositionally biased region" description="Pro residues" evidence="9">
    <location>
        <begin position="11"/>
        <end position="25"/>
    </location>
</feature>
<keyword evidence="5 7" id="KW-0949">S-adenosyl-L-methionine</keyword>
<keyword evidence="4 7" id="KW-0808">Transferase</keyword>
<dbReference type="Pfam" id="PF00398">
    <property type="entry name" value="RrnaAD"/>
    <property type="match status" value="1"/>
</dbReference>
<feature type="binding site" evidence="7 8">
    <location>
        <position position="81"/>
    </location>
    <ligand>
        <name>S-adenosyl-L-methionine</name>
        <dbReference type="ChEBI" id="CHEBI:59789"/>
    </ligand>
</feature>
<feature type="binding site" evidence="7 8">
    <location>
        <position position="148"/>
    </location>
    <ligand>
        <name>S-adenosyl-L-methionine</name>
        <dbReference type="ChEBI" id="CHEBI:59789"/>
    </ligand>
</feature>
<feature type="binding site" evidence="7 8">
    <location>
        <position position="129"/>
    </location>
    <ligand>
        <name>S-adenosyl-L-methionine</name>
        <dbReference type="ChEBI" id="CHEBI:59789"/>
    </ligand>
</feature>
<feature type="compositionally biased region" description="Basic residues" evidence="9">
    <location>
        <begin position="1"/>
        <end position="10"/>
    </location>
</feature>
<gene>
    <name evidence="7" type="primary">rsmA</name>
    <name evidence="7" type="synonym">ksgA</name>
    <name evidence="11" type="ORF">SAMN05428998_14927</name>
</gene>
<keyword evidence="2 7" id="KW-0698">rRNA processing</keyword>
<dbReference type="SMART" id="SM00650">
    <property type="entry name" value="rADc"/>
    <property type="match status" value="1"/>
</dbReference>
<dbReference type="PANTHER" id="PTHR11727">
    <property type="entry name" value="DIMETHYLADENOSINE TRANSFERASE"/>
    <property type="match status" value="1"/>
</dbReference>
<comment type="function">
    <text evidence="7">Specifically dimethylates two adjacent adenosines (A1518 and A1519) in the loop of a conserved hairpin near the 3'-end of 16S rRNA in the 30S particle. May play a critical role in biogenesis of 30S subunits.</text>
</comment>
<dbReference type="CDD" id="cd02440">
    <property type="entry name" value="AdoMet_MTases"/>
    <property type="match status" value="1"/>
</dbReference>
<dbReference type="EC" id="2.1.1.182" evidence="7"/>
<accession>A0A1Y6CX05</accession>
<evidence type="ECO:0000256" key="1">
    <source>
        <dbReference type="ARBA" id="ARBA00022490"/>
    </source>
</evidence>
<comment type="catalytic activity">
    <reaction evidence="7">
        <text>adenosine(1518)/adenosine(1519) in 16S rRNA + 4 S-adenosyl-L-methionine = N(6)-dimethyladenosine(1518)/N(6)-dimethyladenosine(1519) in 16S rRNA + 4 S-adenosyl-L-homocysteine + 4 H(+)</text>
        <dbReference type="Rhea" id="RHEA:19609"/>
        <dbReference type="Rhea" id="RHEA-COMP:10232"/>
        <dbReference type="Rhea" id="RHEA-COMP:10233"/>
        <dbReference type="ChEBI" id="CHEBI:15378"/>
        <dbReference type="ChEBI" id="CHEBI:57856"/>
        <dbReference type="ChEBI" id="CHEBI:59789"/>
        <dbReference type="ChEBI" id="CHEBI:74411"/>
        <dbReference type="ChEBI" id="CHEBI:74493"/>
        <dbReference type="EC" id="2.1.1.182"/>
    </reaction>
</comment>
<dbReference type="InterPro" id="IPR001737">
    <property type="entry name" value="KsgA/Erm"/>
</dbReference>
<dbReference type="SUPFAM" id="SSF53335">
    <property type="entry name" value="S-adenosyl-L-methionine-dependent methyltransferases"/>
    <property type="match status" value="1"/>
</dbReference>
<dbReference type="EMBL" id="FWZX01000049">
    <property type="protein sequence ID" value="SMF83370.1"/>
    <property type="molecule type" value="Genomic_DNA"/>
</dbReference>
<protein>
    <recommendedName>
        <fullName evidence="7">Ribosomal RNA small subunit methyltransferase A</fullName>
        <ecNumber evidence="7">2.1.1.182</ecNumber>
    </recommendedName>
    <alternativeName>
        <fullName evidence="7">16S rRNA (adenine(1518)-N(6)/adenine(1519)-N(6))-dimethyltransferase</fullName>
    </alternativeName>
    <alternativeName>
        <fullName evidence="7">16S rRNA dimethyladenosine transferase</fullName>
    </alternativeName>
    <alternativeName>
        <fullName evidence="7">16S rRNA dimethylase</fullName>
    </alternativeName>
    <alternativeName>
        <fullName evidence="7">S-adenosylmethionine-6-N', N'-adenosyl(rRNA) dimethyltransferase</fullName>
    </alternativeName>
</protein>
<dbReference type="PROSITE" id="PS51689">
    <property type="entry name" value="SAM_RNA_A_N6_MT"/>
    <property type="match status" value="1"/>
</dbReference>
<comment type="similarity">
    <text evidence="7">Belongs to the class I-like SAM-binding methyltransferase superfamily. rRNA adenine N(6)-methyltransferase family. RsmA subfamily.</text>
</comment>
<evidence type="ECO:0000256" key="9">
    <source>
        <dbReference type="SAM" id="MobiDB-lite"/>
    </source>
</evidence>
<dbReference type="Gene3D" id="1.10.8.100">
    <property type="entry name" value="Ribosomal RNA adenine dimethylase-like, domain 2"/>
    <property type="match status" value="1"/>
</dbReference>
<feature type="binding site" evidence="7 8">
    <location>
        <position position="54"/>
    </location>
    <ligand>
        <name>S-adenosyl-L-methionine</name>
        <dbReference type="ChEBI" id="CHEBI:59789"/>
    </ligand>
</feature>
<evidence type="ECO:0000256" key="6">
    <source>
        <dbReference type="ARBA" id="ARBA00022884"/>
    </source>
</evidence>
<dbReference type="Proteomes" id="UP000192917">
    <property type="component" value="Unassembled WGS sequence"/>
</dbReference>
<evidence type="ECO:0000313" key="11">
    <source>
        <dbReference type="EMBL" id="SMF83370.1"/>
    </source>
</evidence>
<name>A0A1Y6CX05_9PROT</name>
<dbReference type="GO" id="GO:0003723">
    <property type="term" value="F:RNA binding"/>
    <property type="evidence" value="ECO:0007669"/>
    <property type="project" value="UniProtKB-UniRule"/>
</dbReference>
<evidence type="ECO:0000256" key="3">
    <source>
        <dbReference type="ARBA" id="ARBA00022603"/>
    </source>
</evidence>
<proteinExistence type="inferred from homology"/>
<dbReference type="NCBIfam" id="TIGR00755">
    <property type="entry name" value="ksgA"/>
    <property type="match status" value="1"/>
</dbReference>
<feature type="binding site" evidence="7 8">
    <location>
        <position position="103"/>
    </location>
    <ligand>
        <name>S-adenosyl-L-methionine</name>
        <dbReference type="ChEBI" id="CHEBI:59789"/>
    </ligand>
</feature>
<keyword evidence="1 7" id="KW-0963">Cytoplasm</keyword>
<dbReference type="GO" id="GO:0005829">
    <property type="term" value="C:cytosol"/>
    <property type="evidence" value="ECO:0007669"/>
    <property type="project" value="TreeGrafter"/>
</dbReference>
<evidence type="ECO:0000256" key="8">
    <source>
        <dbReference type="PROSITE-ProRule" id="PRU01026"/>
    </source>
</evidence>
<keyword evidence="12" id="KW-1185">Reference proteome</keyword>
<evidence type="ECO:0000256" key="4">
    <source>
        <dbReference type="ARBA" id="ARBA00022679"/>
    </source>
</evidence>
<dbReference type="PANTHER" id="PTHR11727:SF7">
    <property type="entry name" value="DIMETHYLADENOSINE TRANSFERASE-RELATED"/>
    <property type="match status" value="1"/>
</dbReference>
<feature type="region of interest" description="Disordered" evidence="9">
    <location>
        <begin position="1"/>
        <end position="29"/>
    </location>
</feature>
<evidence type="ECO:0000256" key="2">
    <source>
        <dbReference type="ARBA" id="ARBA00022552"/>
    </source>
</evidence>
<feature type="domain" description="Ribosomal RNA adenine methylase transferase N-terminal" evidence="10">
    <location>
        <begin position="61"/>
        <end position="237"/>
    </location>
</feature>
<evidence type="ECO:0000313" key="12">
    <source>
        <dbReference type="Proteomes" id="UP000192917"/>
    </source>
</evidence>
<evidence type="ECO:0000256" key="5">
    <source>
        <dbReference type="ARBA" id="ARBA00022691"/>
    </source>
</evidence>
<dbReference type="InterPro" id="IPR023165">
    <property type="entry name" value="rRNA_Ade_diMease-like_C"/>
</dbReference>
<dbReference type="FunFam" id="1.10.8.100:FF:000001">
    <property type="entry name" value="Ribosomal RNA small subunit methyltransferase A"/>
    <property type="match status" value="1"/>
</dbReference>
<dbReference type="InterPro" id="IPR029063">
    <property type="entry name" value="SAM-dependent_MTases_sf"/>
</dbReference>